<feature type="transmembrane region" description="Helical" evidence="4">
    <location>
        <begin position="98"/>
        <end position="116"/>
    </location>
</feature>
<dbReference type="SUPFAM" id="SSF50998">
    <property type="entry name" value="Quinoprotein alcohol dehydrogenase-like"/>
    <property type="match status" value="1"/>
</dbReference>
<dbReference type="InterPro" id="IPR018391">
    <property type="entry name" value="PQQ_b-propeller_rpt"/>
</dbReference>
<dbReference type="RefSeq" id="WP_035992835.1">
    <property type="nucleotide sequence ID" value="NZ_CP012748.1"/>
</dbReference>
<evidence type="ECO:0000313" key="6">
    <source>
        <dbReference type="EMBL" id="ALL71159.1"/>
    </source>
</evidence>
<feature type="transmembrane region" description="Helical" evidence="4">
    <location>
        <begin position="70"/>
        <end position="86"/>
    </location>
</feature>
<gene>
    <name evidence="6" type="ORF">K788_0002020</name>
</gene>
<keyword evidence="3 6" id="KW-0560">Oxidoreductase</keyword>
<keyword evidence="4" id="KW-1133">Transmembrane helix</keyword>
<evidence type="ECO:0000256" key="1">
    <source>
        <dbReference type="ARBA" id="ARBA00001931"/>
    </source>
</evidence>
<dbReference type="InterPro" id="IPR011047">
    <property type="entry name" value="Quinoprotein_ADH-like_sf"/>
</dbReference>
<keyword evidence="4" id="KW-0472">Membrane</keyword>
<organism evidence="6 7">
    <name type="scientific">Paraburkholderia caribensis MBA4</name>
    <dbReference type="NCBI Taxonomy" id="1323664"/>
    <lineage>
        <taxon>Bacteria</taxon>
        <taxon>Pseudomonadati</taxon>
        <taxon>Pseudomonadota</taxon>
        <taxon>Betaproteobacteria</taxon>
        <taxon>Burkholderiales</taxon>
        <taxon>Burkholderiaceae</taxon>
        <taxon>Paraburkholderia</taxon>
    </lineage>
</organism>
<dbReference type="GO" id="GO:0047519">
    <property type="term" value="F:quinate dehydrogenase (quinone) activity"/>
    <property type="evidence" value="ECO:0007669"/>
    <property type="project" value="UniProtKB-EC"/>
</dbReference>
<evidence type="ECO:0000313" key="7">
    <source>
        <dbReference type="Proteomes" id="UP000019146"/>
    </source>
</evidence>
<dbReference type="Pfam" id="PF01011">
    <property type="entry name" value="PQQ"/>
    <property type="match status" value="1"/>
</dbReference>
<comment type="similarity">
    <text evidence="2">Belongs to the bacterial PQQ dehydrogenase family.</text>
</comment>
<dbReference type="PANTHER" id="PTHR32303:SF4">
    <property type="entry name" value="QUINOPROTEIN GLUCOSE DEHYDROGENASE"/>
    <property type="match status" value="1"/>
</dbReference>
<evidence type="ECO:0000256" key="2">
    <source>
        <dbReference type="ARBA" id="ARBA00008156"/>
    </source>
</evidence>
<dbReference type="KEGG" id="bcai:K788_0002020"/>
<dbReference type="CDD" id="cd10280">
    <property type="entry name" value="PQQ_mGDH"/>
    <property type="match status" value="1"/>
</dbReference>
<dbReference type="SMART" id="SM00564">
    <property type="entry name" value="PQQ"/>
    <property type="match status" value="6"/>
</dbReference>
<evidence type="ECO:0000256" key="4">
    <source>
        <dbReference type="SAM" id="Phobius"/>
    </source>
</evidence>
<dbReference type="Proteomes" id="UP000019146">
    <property type="component" value="Plasmid unnamed"/>
</dbReference>
<evidence type="ECO:0000256" key="3">
    <source>
        <dbReference type="ARBA" id="ARBA00023002"/>
    </source>
</evidence>
<accession>A0A0P0RQ91</accession>
<sequence length="806" mass="86287">MSKQPQTKALSTTARVVLALAGALGLLLGLYFAIGGALLVARGGTWYYLLMGLAVCATGIQLARRKSSACVIFALVIVATMLWAVWESGFDFWPLQARIFMFTMIGMLLAPVYPALRRFQGKRPAKGAAWAAGLALLACNALFVYGMFVPHGTFGTEANAIDARGDAGTGDWSAYGHSAGGDRFAGFTQIDRNNVKNLQVAWTYHTGDVPVSPGGGGAEDQETPLQIGDTLFLCSPHNTVIALDAANGREKWRHEFPTKTMVWVRCRGLAYFDAAKPVQQPSVAGSTPVTPVALPDDHAACRRRIYMNTIDAQLVALDADTGKLCEDFGNHGVIDLKAGLGHAASPLYELTSPPTVAGTTVVTGGRVADNVSLDMPGGVVRGFDVITGTMKWAFDPGNPQDKQAPAPGKTFVRSTPNVWAPMSYDAASNTVYMPVGSAAIDLWGVKRTRLDESYGASILALDATTGAEKWHFQTVHHDLWDYDVPMQPTLVDFPVDGKTVPALIVGTKMGQLFVLDRLTGKPLTKVIEQPVKSATIPDEPYAKTQPLSVGMPQIGADVLKGADMWGMTPVDQMMCRIIFHGMRYDGLFTAPDTDTSLSFPGSLGGMNWGGLSYDPNAGMIFVNDMRLGLWVHLVKEERKGGTSNGNEAVNAGMGAVPLGGTPYSVTKDRFFSPLGIPCQKPPFGSLTAIDLKTRSIAWQVPLGTVRDTRLWGVQMHMPSPIGMPTIGGSLSTGGGLVFFAATQDYYLRAFDSSTGKEVWKARLPVGSQGTPMSYVLNGKQYIVISAGGARQSPDRGDYVIAYALPQ</sequence>
<dbReference type="GO" id="GO:0048038">
    <property type="term" value="F:quinone binding"/>
    <property type="evidence" value="ECO:0007669"/>
    <property type="project" value="InterPro"/>
</dbReference>
<dbReference type="Gene3D" id="2.140.10.10">
    <property type="entry name" value="Quinoprotein alcohol dehydrogenase-like superfamily"/>
    <property type="match status" value="1"/>
</dbReference>
<dbReference type="EMBL" id="CP012748">
    <property type="protein sequence ID" value="ALL71159.1"/>
    <property type="molecule type" value="Genomic_DNA"/>
</dbReference>
<dbReference type="EC" id="1.1.5.8" evidence="6"/>
<feature type="transmembrane region" description="Helical" evidence="4">
    <location>
        <begin position="128"/>
        <end position="148"/>
    </location>
</feature>
<dbReference type="GO" id="GO:0016020">
    <property type="term" value="C:membrane"/>
    <property type="evidence" value="ECO:0007669"/>
    <property type="project" value="InterPro"/>
</dbReference>
<geneLocation type="plasmid" evidence="7"/>
<reference evidence="6 7" key="1">
    <citation type="journal article" date="2014" name="Genome Announc.">
        <title>Draft Genome Sequence of the Haloacid-Degrading Burkholderia caribensis Strain MBA4.</title>
        <authorList>
            <person name="Pan Y."/>
            <person name="Kong K.F."/>
            <person name="Tsang J.S."/>
        </authorList>
    </citation>
    <scope>NUCLEOTIDE SEQUENCE [LARGE SCALE GENOMIC DNA]</scope>
    <source>
        <strain evidence="6 7">MBA4</strain>
        <plasmid evidence="7">Plasmid</plasmid>
    </source>
</reference>
<proteinExistence type="inferred from homology"/>
<dbReference type="GO" id="GO:0008876">
    <property type="term" value="F:quinoprotein glucose dehydrogenase activity"/>
    <property type="evidence" value="ECO:0007669"/>
    <property type="project" value="TreeGrafter"/>
</dbReference>
<feature type="transmembrane region" description="Helical" evidence="4">
    <location>
        <begin position="12"/>
        <end position="34"/>
    </location>
</feature>
<dbReference type="NCBIfam" id="TIGR03074">
    <property type="entry name" value="PQQ_membr_DH"/>
    <property type="match status" value="1"/>
</dbReference>
<dbReference type="PANTHER" id="PTHR32303">
    <property type="entry name" value="QUINOPROTEIN ALCOHOL DEHYDROGENASE (CYTOCHROME C)"/>
    <property type="match status" value="1"/>
</dbReference>
<keyword evidence="4" id="KW-0812">Transmembrane</keyword>
<feature type="transmembrane region" description="Helical" evidence="4">
    <location>
        <begin position="46"/>
        <end position="63"/>
    </location>
</feature>
<evidence type="ECO:0000259" key="5">
    <source>
        <dbReference type="Pfam" id="PF01011"/>
    </source>
</evidence>
<feature type="domain" description="Pyrrolo-quinoline quinone repeat" evidence="5">
    <location>
        <begin position="172"/>
        <end position="782"/>
    </location>
</feature>
<dbReference type="AlphaFoldDB" id="A0A0P0RQ91"/>
<name>A0A0P0RQ91_9BURK</name>
<dbReference type="GeneID" id="69974548"/>
<comment type="cofactor">
    <cofactor evidence="1">
        <name>pyrroloquinoline quinone</name>
        <dbReference type="ChEBI" id="CHEBI:58442"/>
    </cofactor>
</comment>
<keyword evidence="6" id="KW-0614">Plasmid</keyword>
<protein>
    <submittedName>
        <fullName evidence="6">Quinate/shikimate dehydrogenase</fullName>
        <ecNumber evidence="6">1.1.5.8</ecNumber>
    </submittedName>
</protein>
<dbReference type="InterPro" id="IPR002372">
    <property type="entry name" value="PQQ_rpt_dom"/>
</dbReference>
<dbReference type="InterPro" id="IPR017511">
    <property type="entry name" value="PQQ_mDH"/>
</dbReference>